<protein>
    <submittedName>
        <fullName evidence="2">Uncharacterized protein</fullName>
    </submittedName>
</protein>
<feature type="region of interest" description="Disordered" evidence="1">
    <location>
        <begin position="9"/>
        <end position="38"/>
    </location>
</feature>
<keyword evidence="3" id="KW-1185">Reference proteome</keyword>
<dbReference type="AlphaFoldDB" id="A0A9W8JNS8"/>
<feature type="region of interest" description="Disordered" evidence="1">
    <location>
        <begin position="296"/>
        <end position="326"/>
    </location>
</feature>
<gene>
    <name evidence="2" type="ORF">NLJ89_g11656</name>
</gene>
<name>A0A9W8JNS8_9AGAR</name>
<reference evidence="2" key="1">
    <citation type="submission" date="2022-07" db="EMBL/GenBank/DDBJ databases">
        <title>Genome Sequence of Agrocybe chaxingu.</title>
        <authorList>
            <person name="Buettner E."/>
        </authorList>
    </citation>
    <scope>NUCLEOTIDE SEQUENCE</scope>
    <source>
        <strain evidence="2">MP-N11</strain>
    </source>
</reference>
<evidence type="ECO:0000313" key="3">
    <source>
        <dbReference type="Proteomes" id="UP001148786"/>
    </source>
</evidence>
<organism evidence="2 3">
    <name type="scientific">Agrocybe chaxingu</name>
    <dbReference type="NCBI Taxonomy" id="84603"/>
    <lineage>
        <taxon>Eukaryota</taxon>
        <taxon>Fungi</taxon>
        <taxon>Dikarya</taxon>
        <taxon>Basidiomycota</taxon>
        <taxon>Agaricomycotina</taxon>
        <taxon>Agaricomycetes</taxon>
        <taxon>Agaricomycetidae</taxon>
        <taxon>Agaricales</taxon>
        <taxon>Agaricineae</taxon>
        <taxon>Strophariaceae</taxon>
        <taxon>Agrocybe</taxon>
    </lineage>
</organism>
<feature type="compositionally biased region" description="Polar residues" evidence="1">
    <location>
        <begin position="9"/>
        <end position="20"/>
    </location>
</feature>
<dbReference type="EMBL" id="JANKHO010002867">
    <property type="protein sequence ID" value="KAJ3488042.1"/>
    <property type="molecule type" value="Genomic_DNA"/>
</dbReference>
<sequence length="326" mass="36305">MLSPRCLQVQPTTPVRQPSRTKPYLREHFDSGSPTEQRPDFKNDLDVIFRTDGEWIFLVGGRCFSRLLRLSLGFDTSLVQPRQLLPSINDIFYKAFASPPVLSSTTNRTLNSNVSIFKLELCSWDGGFVYGEDSRLLGLSSILRPSSALSLWLRLRRHCGDVLGSQSTLRTTPASLYLGKNFQPGSSTEQPPNFKQELDFDIQLVGGLSTTRSARAHSVPLTCLYVFQHETVSAALNCAGSCSIINVHLQEGFPFVLPPSAWDLISRVLPLTCCRHAAHTPFPCHRLGADLPAMISGPPSPRPMTHDFRPEETRWEEDARDAPVAQ</sequence>
<comment type="caution">
    <text evidence="2">The sequence shown here is derived from an EMBL/GenBank/DDBJ whole genome shotgun (WGS) entry which is preliminary data.</text>
</comment>
<dbReference type="Proteomes" id="UP001148786">
    <property type="component" value="Unassembled WGS sequence"/>
</dbReference>
<evidence type="ECO:0000256" key="1">
    <source>
        <dbReference type="SAM" id="MobiDB-lite"/>
    </source>
</evidence>
<evidence type="ECO:0000313" key="2">
    <source>
        <dbReference type="EMBL" id="KAJ3488042.1"/>
    </source>
</evidence>
<proteinExistence type="predicted"/>
<feature type="compositionally biased region" description="Basic and acidic residues" evidence="1">
    <location>
        <begin position="304"/>
        <end position="326"/>
    </location>
</feature>
<accession>A0A9W8JNS8</accession>